<evidence type="ECO:0000313" key="3">
    <source>
        <dbReference type="Proteomes" id="UP000799324"/>
    </source>
</evidence>
<reference evidence="2" key="1">
    <citation type="journal article" date="2020" name="Stud. Mycol.">
        <title>101 Dothideomycetes genomes: a test case for predicting lifestyles and emergence of pathogens.</title>
        <authorList>
            <person name="Haridas S."/>
            <person name="Albert R."/>
            <person name="Binder M."/>
            <person name="Bloem J."/>
            <person name="Labutti K."/>
            <person name="Salamov A."/>
            <person name="Andreopoulos B."/>
            <person name="Baker S."/>
            <person name="Barry K."/>
            <person name="Bills G."/>
            <person name="Bluhm B."/>
            <person name="Cannon C."/>
            <person name="Castanera R."/>
            <person name="Culley D."/>
            <person name="Daum C."/>
            <person name="Ezra D."/>
            <person name="Gonzalez J."/>
            <person name="Henrissat B."/>
            <person name="Kuo A."/>
            <person name="Liang C."/>
            <person name="Lipzen A."/>
            <person name="Lutzoni F."/>
            <person name="Magnuson J."/>
            <person name="Mondo S."/>
            <person name="Nolan M."/>
            <person name="Ohm R."/>
            <person name="Pangilinan J."/>
            <person name="Park H.-J."/>
            <person name="Ramirez L."/>
            <person name="Alfaro M."/>
            <person name="Sun H."/>
            <person name="Tritt A."/>
            <person name="Yoshinaga Y."/>
            <person name="Zwiers L.-H."/>
            <person name="Turgeon B."/>
            <person name="Goodwin S."/>
            <person name="Spatafora J."/>
            <person name="Crous P."/>
            <person name="Grigoriev I."/>
        </authorList>
    </citation>
    <scope>NUCLEOTIDE SEQUENCE</scope>
    <source>
        <strain evidence="2">CBS 122681</strain>
    </source>
</reference>
<accession>A0A6A6SQI8</accession>
<dbReference type="EMBL" id="MU004474">
    <property type="protein sequence ID" value="KAF2649900.1"/>
    <property type="molecule type" value="Genomic_DNA"/>
</dbReference>
<proteinExistence type="predicted"/>
<dbReference type="Proteomes" id="UP000799324">
    <property type="component" value="Unassembled WGS sequence"/>
</dbReference>
<dbReference type="AlphaFoldDB" id="A0A6A6SQI8"/>
<name>A0A6A6SQI8_9PLEO</name>
<feature type="compositionally biased region" description="Basic and acidic residues" evidence="1">
    <location>
        <begin position="8"/>
        <end position="20"/>
    </location>
</feature>
<evidence type="ECO:0000256" key="1">
    <source>
        <dbReference type="SAM" id="MobiDB-lite"/>
    </source>
</evidence>
<protein>
    <recommendedName>
        <fullName evidence="4">F-box domain-containing protein</fullName>
    </recommendedName>
</protein>
<gene>
    <name evidence="2" type="ORF">K491DRAFT_697713</name>
</gene>
<sequence length="324" mass="37164">MGNPSASRFERLRLSEKEENRDHKAPITIINNNLRINELVVHRPGQSLGRRKKIRATKVGNGGNQSANTNNPWEDVDDVEEAGLPAVSATQSSPELREPGQRRGFLELPRELRDMIYTYAMTELPTRVLLSEHTRLSEWAFLPQTLPNVSFVSKQFREESILAWLRRTRIVVGGHSYAQYRLGKDLKRFLSFNLPHQDHGLNAIRMLSFLGFEGGENAHDLILCCPGLRSLILTVRSSLYVKSRFPVPTLYTPQELADELNSEPLFKLTSLKHLMISLEVVHCVNPDCCDWTWQQLKEPLRQHLQEGFDKRGGEMKLEIVCKDW</sequence>
<organism evidence="2 3">
    <name type="scientific">Lophiostoma macrostomum CBS 122681</name>
    <dbReference type="NCBI Taxonomy" id="1314788"/>
    <lineage>
        <taxon>Eukaryota</taxon>
        <taxon>Fungi</taxon>
        <taxon>Dikarya</taxon>
        <taxon>Ascomycota</taxon>
        <taxon>Pezizomycotina</taxon>
        <taxon>Dothideomycetes</taxon>
        <taxon>Pleosporomycetidae</taxon>
        <taxon>Pleosporales</taxon>
        <taxon>Lophiostomataceae</taxon>
        <taxon>Lophiostoma</taxon>
    </lineage>
</organism>
<keyword evidence="3" id="KW-1185">Reference proteome</keyword>
<evidence type="ECO:0000313" key="2">
    <source>
        <dbReference type="EMBL" id="KAF2649900.1"/>
    </source>
</evidence>
<dbReference type="OrthoDB" id="3756103at2759"/>
<feature type="region of interest" description="Disordered" evidence="1">
    <location>
        <begin position="1"/>
        <end position="20"/>
    </location>
</feature>
<evidence type="ECO:0008006" key="4">
    <source>
        <dbReference type="Google" id="ProtNLM"/>
    </source>
</evidence>